<organism evidence="2">
    <name type="scientific">marine sediment metagenome</name>
    <dbReference type="NCBI Taxonomy" id="412755"/>
    <lineage>
        <taxon>unclassified sequences</taxon>
        <taxon>metagenomes</taxon>
        <taxon>ecological metagenomes</taxon>
    </lineage>
</organism>
<reference evidence="2" key="1">
    <citation type="journal article" date="2015" name="Nature">
        <title>Complex archaea that bridge the gap between prokaryotes and eukaryotes.</title>
        <authorList>
            <person name="Spang A."/>
            <person name="Saw J.H."/>
            <person name="Jorgensen S.L."/>
            <person name="Zaremba-Niedzwiedzka K."/>
            <person name="Martijn J."/>
            <person name="Lind A.E."/>
            <person name="van Eijk R."/>
            <person name="Schleper C."/>
            <person name="Guy L."/>
            <person name="Ettema T.J."/>
        </authorList>
    </citation>
    <scope>NUCLEOTIDE SEQUENCE</scope>
</reference>
<dbReference type="EMBL" id="LAZR01005335">
    <property type="protein sequence ID" value="KKN00788.1"/>
    <property type="molecule type" value="Genomic_DNA"/>
</dbReference>
<gene>
    <name evidence="2" type="ORF">LCGC14_1134370</name>
</gene>
<evidence type="ECO:0000256" key="1">
    <source>
        <dbReference type="SAM" id="Phobius"/>
    </source>
</evidence>
<evidence type="ECO:0000313" key="2">
    <source>
        <dbReference type="EMBL" id="KKN00788.1"/>
    </source>
</evidence>
<proteinExistence type="predicted"/>
<keyword evidence="1" id="KW-1133">Transmembrane helix</keyword>
<keyword evidence="1" id="KW-0472">Membrane</keyword>
<dbReference type="AlphaFoldDB" id="A0A0F9Q611"/>
<protein>
    <submittedName>
        <fullName evidence="2">Uncharacterized protein</fullName>
    </submittedName>
</protein>
<name>A0A0F9Q611_9ZZZZ</name>
<comment type="caution">
    <text evidence="2">The sequence shown here is derived from an EMBL/GenBank/DDBJ whole genome shotgun (WGS) entry which is preliminary data.</text>
</comment>
<keyword evidence="1" id="KW-0812">Transmembrane</keyword>
<feature type="transmembrane region" description="Helical" evidence="1">
    <location>
        <begin position="186"/>
        <end position="207"/>
    </location>
</feature>
<sequence length="218" mass="23059">MRRKNFLKLSILAVLVISIAGGVSAYHEYVYTFDETHTSGCHNNGNDGESAGGSLHVTATPSGNLEPYQAFEITVDILNFTELDASTYENRTTIGISKDMGDNAAFFRGVSNKSFSRRIKVDENGDKAGTTFGVVAPATPGNYDLVVVAIAAMNQSTASGYNFTFAQGTLAITVVAPSTGGASATISGGIFGITFGIVVGISTLVLLQMRKRIRKKDI</sequence>
<accession>A0A0F9Q611</accession>